<reference evidence="3" key="1">
    <citation type="submission" date="2019-09" db="EMBL/GenBank/DDBJ databases">
        <title>Antimicrobial potential of Antarctic Bacteria.</title>
        <authorList>
            <person name="Benaud N."/>
            <person name="Edwards R.J."/>
            <person name="Ferrari B.C."/>
        </authorList>
    </citation>
    <scope>NUCLEOTIDE SEQUENCE [LARGE SCALE GENOMIC DNA]</scope>
    <source>
        <strain evidence="3">SPB151</strain>
    </source>
</reference>
<protein>
    <recommendedName>
        <fullName evidence="4">ABC transporter permease</fullName>
    </recommendedName>
</protein>
<accession>A0A7G6X4G4</accession>
<reference evidence="2 3" key="2">
    <citation type="journal article" date="2020" name="Microbiol. Resour. Announc.">
        <title>Antarctic desert soil bacteria exhibit high novel natural product potential, evaluated through long-read genome sequencing and comparative genomics.</title>
        <authorList>
            <person name="Benaud N."/>
            <person name="Edwards R.J."/>
            <person name="Amos T.G."/>
            <person name="D'Agostino P.M."/>
            <person name="Gutierrez-Chavez C."/>
            <person name="Montgomery K."/>
            <person name="Nicetic I."/>
            <person name="Ferrari B.C."/>
        </authorList>
    </citation>
    <scope>NUCLEOTIDE SEQUENCE [LARGE SCALE GENOMIC DNA]</scope>
    <source>
        <strain evidence="2 3">SPB151</strain>
    </source>
</reference>
<keyword evidence="1" id="KW-0472">Membrane</keyword>
<feature type="transmembrane region" description="Helical" evidence="1">
    <location>
        <begin position="114"/>
        <end position="132"/>
    </location>
</feature>
<keyword evidence="1" id="KW-0812">Transmembrane</keyword>
<evidence type="ECO:0000256" key="1">
    <source>
        <dbReference type="SAM" id="Phobius"/>
    </source>
</evidence>
<keyword evidence="3" id="KW-1185">Reference proteome</keyword>
<proteinExistence type="predicted"/>
<evidence type="ECO:0000313" key="2">
    <source>
        <dbReference type="EMBL" id="QNE21129.1"/>
    </source>
</evidence>
<dbReference type="KEGG" id="kqi:F1D05_28480"/>
<feature type="transmembrane region" description="Helical" evidence="1">
    <location>
        <begin position="232"/>
        <end position="250"/>
    </location>
</feature>
<sequence>MRLARVLRILVVREVTIMLHYRWWLAMLQLSNIVAPAISLLVWRGAIAQGAKPPVTESFLTTYLVLVSIVAMLTSSWTSGFLAASIRLGGLSSWLVRPCSTHLNGLANNLAEKVIKLFLLIPLAAVLGFIFRNQVDLPTTVGKWLAFAISLLMAAAMTFSLDIVIGSLAFWFEDVSAVDRLRSLLARILSGALIPLALFPAAVRSFLDAQPFRFMVSFPLEVLLGNPSRGSFALQFAWFAAFVGAAVFVWRIGLRSYQGAGA</sequence>
<dbReference type="AlphaFoldDB" id="A0A7G6X4G4"/>
<dbReference type="EMBL" id="CP043661">
    <property type="protein sequence ID" value="QNE21129.1"/>
    <property type="molecule type" value="Genomic_DNA"/>
</dbReference>
<organism evidence="2 3">
    <name type="scientific">Kribbella qitaiheensis</name>
    <dbReference type="NCBI Taxonomy" id="1544730"/>
    <lineage>
        <taxon>Bacteria</taxon>
        <taxon>Bacillati</taxon>
        <taxon>Actinomycetota</taxon>
        <taxon>Actinomycetes</taxon>
        <taxon>Propionibacteriales</taxon>
        <taxon>Kribbellaceae</taxon>
        <taxon>Kribbella</taxon>
    </lineage>
</organism>
<dbReference type="Pfam" id="PF06182">
    <property type="entry name" value="ABC2_membrane_6"/>
    <property type="match status" value="1"/>
</dbReference>
<gene>
    <name evidence="2" type="ORF">F1D05_28480</name>
</gene>
<feature type="transmembrane region" description="Helical" evidence="1">
    <location>
        <begin position="144"/>
        <end position="172"/>
    </location>
</feature>
<feature type="transmembrane region" description="Helical" evidence="1">
    <location>
        <begin position="184"/>
        <end position="207"/>
    </location>
</feature>
<keyword evidence="1" id="KW-1133">Transmembrane helix</keyword>
<dbReference type="PANTHER" id="PTHR36832">
    <property type="entry name" value="SLR1174 PROTEIN-RELATED"/>
    <property type="match status" value="1"/>
</dbReference>
<dbReference type="Proteomes" id="UP000515563">
    <property type="component" value="Chromosome"/>
</dbReference>
<dbReference type="InterPro" id="IPR010390">
    <property type="entry name" value="ABC-2_transporter-like"/>
</dbReference>
<feature type="transmembrane region" description="Helical" evidence="1">
    <location>
        <begin position="63"/>
        <end position="84"/>
    </location>
</feature>
<evidence type="ECO:0000313" key="3">
    <source>
        <dbReference type="Proteomes" id="UP000515563"/>
    </source>
</evidence>
<dbReference type="RefSeq" id="WP_185443532.1">
    <property type="nucleotide sequence ID" value="NZ_CP043661.1"/>
</dbReference>
<evidence type="ECO:0008006" key="4">
    <source>
        <dbReference type="Google" id="ProtNLM"/>
    </source>
</evidence>
<dbReference type="PANTHER" id="PTHR36832:SF1">
    <property type="entry name" value="SLR1174 PROTEIN"/>
    <property type="match status" value="1"/>
</dbReference>
<name>A0A7G6X4G4_9ACTN</name>
<feature type="transmembrane region" description="Helical" evidence="1">
    <location>
        <begin position="21"/>
        <end position="43"/>
    </location>
</feature>